<dbReference type="ExpressionAtlas" id="A0A2K3MFZ7">
    <property type="expression patterns" value="baseline"/>
</dbReference>
<proteinExistence type="predicted"/>
<reference evidence="1 2" key="2">
    <citation type="journal article" date="2017" name="Front. Plant Sci.">
        <title>Gene Classification and Mining of Molecular Markers Useful in Red Clover (Trifolium pratense) Breeding.</title>
        <authorList>
            <person name="Istvanek J."/>
            <person name="Dluhosova J."/>
            <person name="Dluhos P."/>
            <person name="Patkova L."/>
            <person name="Nedelnik J."/>
            <person name="Repkova J."/>
        </authorList>
    </citation>
    <scope>NUCLEOTIDE SEQUENCE [LARGE SCALE GENOMIC DNA]</scope>
    <source>
        <strain evidence="2">cv. Tatra</strain>
        <tissue evidence="1">Young leaves</tissue>
    </source>
</reference>
<protein>
    <submittedName>
        <fullName evidence="1">General transcription factor IIE subunit 1-like</fullName>
    </submittedName>
</protein>
<dbReference type="EMBL" id="ASHM01060634">
    <property type="protein sequence ID" value="PNX89706.1"/>
    <property type="molecule type" value="Genomic_DNA"/>
</dbReference>
<gene>
    <name evidence="1" type="ORF">L195_g045828</name>
</gene>
<dbReference type="AlphaFoldDB" id="A0A2K3MFZ7"/>
<evidence type="ECO:0000313" key="2">
    <source>
        <dbReference type="Proteomes" id="UP000236291"/>
    </source>
</evidence>
<evidence type="ECO:0000313" key="1">
    <source>
        <dbReference type="EMBL" id="PNX89706.1"/>
    </source>
</evidence>
<comment type="caution">
    <text evidence="1">The sequence shown here is derived from an EMBL/GenBank/DDBJ whole genome shotgun (WGS) entry which is preliminary data.</text>
</comment>
<name>A0A2K3MFZ7_TRIPR</name>
<reference evidence="1 2" key="1">
    <citation type="journal article" date="2014" name="Am. J. Bot.">
        <title>Genome assembly and annotation for red clover (Trifolium pratense; Fabaceae).</title>
        <authorList>
            <person name="Istvanek J."/>
            <person name="Jaros M."/>
            <person name="Krenek A."/>
            <person name="Repkova J."/>
        </authorList>
    </citation>
    <scope>NUCLEOTIDE SEQUENCE [LARGE SCALE GENOMIC DNA]</scope>
    <source>
        <strain evidence="2">cv. Tatra</strain>
        <tissue evidence="1">Young leaves</tissue>
    </source>
</reference>
<sequence>RLVKLAARAFYDDLTSKGDNQPKTGRSDNRGIAVVVLDALTSDSSVEISSHIQLQRKENKNNDDNGLEKKIWQRTSNCIQSNFVELSGSLKKKRLSLEIIGEK</sequence>
<accession>A0A2K3MFZ7</accession>
<dbReference type="STRING" id="57577.A0A2K3MFZ7"/>
<dbReference type="Proteomes" id="UP000236291">
    <property type="component" value="Unassembled WGS sequence"/>
</dbReference>
<feature type="non-terminal residue" evidence="1">
    <location>
        <position position="1"/>
    </location>
</feature>
<organism evidence="1 2">
    <name type="scientific">Trifolium pratense</name>
    <name type="common">Red clover</name>
    <dbReference type="NCBI Taxonomy" id="57577"/>
    <lineage>
        <taxon>Eukaryota</taxon>
        <taxon>Viridiplantae</taxon>
        <taxon>Streptophyta</taxon>
        <taxon>Embryophyta</taxon>
        <taxon>Tracheophyta</taxon>
        <taxon>Spermatophyta</taxon>
        <taxon>Magnoliopsida</taxon>
        <taxon>eudicotyledons</taxon>
        <taxon>Gunneridae</taxon>
        <taxon>Pentapetalae</taxon>
        <taxon>rosids</taxon>
        <taxon>fabids</taxon>
        <taxon>Fabales</taxon>
        <taxon>Fabaceae</taxon>
        <taxon>Papilionoideae</taxon>
        <taxon>50 kb inversion clade</taxon>
        <taxon>NPAAA clade</taxon>
        <taxon>Hologalegina</taxon>
        <taxon>IRL clade</taxon>
        <taxon>Trifolieae</taxon>
        <taxon>Trifolium</taxon>
    </lineage>
</organism>